<dbReference type="RefSeq" id="WP_146530551.1">
    <property type="nucleotide sequence ID" value="NZ_SJPV01000013.1"/>
</dbReference>
<dbReference type="PANTHER" id="PTHR42693">
    <property type="entry name" value="ARYLSULFATASE FAMILY MEMBER"/>
    <property type="match status" value="1"/>
</dbReference>
<dbReference type="GO" id="GO:0004065">
    <property type="term" value="F:arylsulfatase activity"/>
    <property type="evidence" value="ECO:0007669"/>
    <property type="project" value="UniProtKB-EC"/>
</dbReference>
<dbReference type="Gene3D" id="3.40.720.10">
    <property type="entry name" value="Alkaline Phosphatase, subunit A"/>
    <property type="match status" value="1"/>
</dbReference>
<evidence type="ECO:0000256" key="3">
    <source>
        <dbReference type="SAM" id="SignalP"/>
    </source>
</evidence>
<protein>
    <submittedName>
        <fullName evidence="5">Arylsulfatase</fullName>
        <ecNumber evidence="5">3.1.6.1</ecNumber>
    </submittedName>
</protein>
<evidence type="ECO:0000256" key="2">
    <source>
        <dbReference type="SAM" id="MobiDB-lite"/>
    </source>
</evidence>
<proteinExistence type="inferred from homology"/>
<dbReference type="InterPro" id="IPR017850">
    <property type="entry name" value="Alkaline_phosphatase_core_sf"/>
</dbReference>
<dbReference type="Proteomes" id="UP000319143">
    <property type="component" value="Unassembled WGS sequence"/>
</dbReference>
<comment type="caution">
    <text evidence="5">The sequence shown here is derived from an EMBL/GenBank/DDBJ whole genome shotgun (WGS) entry which is preliminary data.</text>
</comment>
<dbReference type="InterPro" id="IPR050738">
    <property type="entry name" value="Sulfatase"/>
</dbReference>
<keyword evidence="6" id="KW-1185">Reference proteome</keyword>
<dbReference type="PANTHER" id="PTHR42693:SF33">
    <property type="entry name" value="ARYLSULFATASE"/>
    <property type="match status" value="1"/>
</dbReference>
<accession>A0A5C6D585</accession>
<evidence type="ECO:0000313" key="6">
    <source>
        <dbReference type="Proteomes" id="UP000319143"/>
    </source>
</evidence>
<comment type="similarity">
    <text evidence="1">Belongs to the sulfatase family.</text>
</comment>
<evidence type="ECO:0000259" key="4">
    <source>
        <dbReference type="Pfam" id="PF00884"/>
    </source>
</evidence>
<dbReference type="Pfam" id="PF00884">
    <property type="entry name" value="Sulfatase"/>
    <property type="match status" value="1"/>
</dbReference>
<feature type="chain" id="PRO_5022670139" evidence="3">
    <location>
        <begin position="21"/>
        <end position="519"/>
    </location>
</feature>
<evidence type="ECO:0000313" key="5">
    <source>
        <dbReference type="EMBL" id="TWU32323.1"/>
    </source>
</evidence>
<feature type="domain" description="Sulfatase N-terminal" evidence="4">
    <location>
        <begin position="29"/>
        <end position="379"/>
    </location>
</feature>
<dbReference type="EC" id="3.1.6.1" evidence="5"/>
<dbReference type="EMBL" id="SJPV01000013">
    <property type="protein sequence ID" value="TWU32323.1"/>
    <property type="molecule type" value="Genomic_DNA"/>
</dbReference>
<sequence length="519" mass="57306" precursor="true">MKTLFTLFPMLVALPTALHAVDVAPTKRPNVLFIISDDQERREFNFLVEGRDEEGKPRNLSPNLDRLASEGVVFPYQYVTSPVCTPSRFTALTGTYASRSANFEKTVNSNGQVNITWNCHIDPQTPNLARTLQQAGYLTGAVGKNHVIEVKGVGRNEGPADDADPNSPAVAAYYAGKQRKLVEAFQANGFDFAASLYHGNLPGHTCKALEFHNMDWITGGAIDFLDQWKDTEQPFFLYMATTLNHGPGPRYKKYTGDPLATPAGLLEKPLDVQPARNTIPQRVREAGLADQPTANDVLWLDDGIGAVLEKLKSLGALENTIVFFFDDHGVESGKGSLYEGGIKSVSFVWSPKYVQGGRKSKVNLSNIDFAPTIMELCGVPKAKQHATDGKSFVSVLKGSDQQIHDHLFFEIGATRAVLKDGWKYLAFRLPDSLPTNPSKPFTHLADRPGGRGSEGPAKEFYPNYYDRDQFYSITADPLERNNLFDDPTQQTRVGEMQQLLREAVGNVPGSFAEFTQEQP</sequence>
<keyword evidence="5" id="KW-0378">Hydrolase</keyword>
<reference evidence="5 6" key="1">
    <citation type="submission" date="2019-02" db="EMBL/GenBank/DDBJ databases">
        <title>Deep-cultivation of Planctomycetes and their phenomic and genomic characterization uncovers novel biology.</title>
        <authorList>
            <person name="Wiegand S."/>
            <person name="Jogler M."/>
            <person name="Boedeker C."/>
            <person name="Pinto D."/>
            <person name="Vollmers J."/>
            <person name="Rivas-Marin E."/>
            <person name="Kohn T."/>
            <person name="Peeters S.H."/>
            <person name="Heuer A."/>
            <person name="Rast P."/>
            <person name="Oberbeckmann S."/>
            <person name="Bunk B."/>
            <person name="Jeske O."/>
            <person name="Meyerdierks A."/>
            <person name="Storesund J.E."/>
            <person name="Kallscheuer N."/>
            <person name="Luecker S."/>
            <person name="Lage O.M."/>
            <person name="Pohl T."/>
            <person name="Merkel B.J."/>
            <person name="Hornburger P."/>
            <person name="Mueller R.-W."/>
            <person name="Bruemmer F."/>
            <person name="Labrenz M."/>
            <person name="Spormann A.M."/>
            <person name="Op Den Camp H."/>
            <person name="Overmann J."/>
            <person name="Amann R."/>
            <person name="Jetten M.S.M."/>
            <person name="Mascher T."/>
            <person name="Medema M.H."/>
            <person name="Devos D.P."/>
            <person name="Kaster A.-K."/>
            <person name="Ovreas L."/>
            <person name="Rohde M."/>
            <person name="Galperin M.Y."/>
            <person name="Jogler C."/>
        </authorList>
    </citation>
    <scope>NUCLEOTIDE SEQUENCE [LARGE SCALE GENOMIC DNA]</scope>
    <source>
        <strain evidence="5 6">Poly41</strain>
    </source>
</reference>
<evidence type="ECO:0000256" key="1">
    <source>
        <dbReference type="ARBA" id="ARBA00008779"/>
    </source>
</evidence>
<name>A0A5C6D585_9BACT</name>
<gene>
    <name evidence="5" type="ORF">Poly41_58090</name>
</gene>
<feature type="region of interest" description="Disordered" evidence="2">
    <location>
        <begin position="438"/>
        <end position="458"/>
    </location>
</feature>
<dbReference type="AlphaFoldDB" id="A0A5C6D585"/>
<organism evidence="5 6">
    <name type="scientific">Novipirellula artificiosorum</name>
    <dbReference type="NCBI Taxonomy" id="2528016"/>
    <lineage>
        <taxon>Bacteria</taxon>
        <taxon>Pseudomonadati</taxon>
        <taxon>Planctomycetota</taxon>
        <taxon>Planctomycetia</taxon>
        <taxon>Pirellulales</taxon>
        <taxon>Pirellulaceae</taxon>
        <taxon>Novipirellula</taxon>
    </lineage>
</organism>
<dbReference type="SUPFAM" id="SSF53649">
    <property type="entry name" value="Alkaline phosphatase-like"/>
    <property type="match status" value="1"/>
</dbReference>
<dbReference type="InterPro" id="IPR000917">
    <property type="entry name" value="Sulfatase_N"/>
</dbReference>
<feature type="signal peptide" evidence="3">
    <location>
        <begin position="1"/>
        <end position="20"/>
    </location>
</feature>
<dbReference type="OrthoDB" id="9762941at2"/>
<keyword evidence="3" id="KW-0732">Signal</keyword>